<reference evidence="6" key="1">
    <citation type="journal article" date="2023" name="Int. J. Mol. Sci.">
        <title>Metagenomics Revealed a New Genus 'Candidatus Thiocaldithrix dubininis' gen. nov., sp. nov. and a New Species 'Candidatus Thiothrix putei' sp. nov. in the Family Thiotrichaceae, Some Members of Which Have Traits of Both Na+- and H+-Motive Energetics.</title>
        <authorList>
            <person name="Ravin N.V."/>
            <person name="Muntyan M.S."/>
            <person name="Smolyakov D.D."/>
            <person name="Rudenko T.S."/>
            <person name="Beletsky A.V."/>
            <person name="Mardanov A.V."/>
            <person name="Grabovich M.Y."/>
        </authorList>
    </citation>
    <scope>NUCLEOTIDE SEQUENCE</scope>
    <source>
        <strain evidence="6">GKL-01</strain>
    </source>
</reference>
<sequence length="239" mass="25114">MPNTINGLWVYLSASPLFGLTLTLIAYGIGYRLYSAAKSNPLINPVLIAIAIIITVLTVLRIPYQDYFAGGQFIHFLLGPATVGLALPLYKQVAKLKRLWLPISLALLFGVSLASVSTLLIAKYLGASHETLLSLAPKSVTTPVAMSITEQLGGVPSLTAVFVIITGIIGAIVGSSLFRLLRIQDDSVKGIAMGITAHGIGTARAFQISAEKGAFSGLAMALSALVASLLVPWLVSLVI</sequence>
<evidence type="ECO:0000256" key="2">
    <source>
        <dbReference type="ARBA" id="ARBA00022692"/>
    </source>
</evidence>
<feature type="transmembrane region" description="Helical" evidence="5">
    <location>
        <begin position="214"/>
        <end position="235"/>
    </location>
</feature>
<dbReference type="InterPro" id="IPR007300">
    <property type="entry name" value="CidB/LrgB"/>
</dbReference>
<protein>
    <submittedName>
        <fullName evidence="6">LrgB family protein</fullName>
    </submittedName>
</protein>
<evidence type="ECO:0000256" key="1">
    <source>
        <dbReference type="ARBA" id="ARBA00004141"/>
    </source>
</evidence>
<proteinExistence type="predicted"/>
<gene>
    <name evidence="6" type="ORF">QJT80_10035</name>
</gene>
<dbReference type="AlphaFoldDB" id="A0AA95H2M2"/>
<accession>A0AA95H2M2</accession>
<dbReference type="Pfam" id="PF04172">
    <property type="entry name" value="LrgB"/>
    <property type="match status" value="1"/>
</dbReference>
<reference evidence="6" key="2">
    <citation type="submission" date="2023-04" db="EMBL/GenBank/DDBJ databases">
        <authorList>
            <person name="Beletskiy A.V."/>
            <person name="Mardanov A.V."/>
            <person name="Ravin N.V."/>
        </authorList>
    </citation>
    <scope>NUCLEOTIDE SEQUENCE</scope>
    <source>
        <strain evidence="6">GKL-01</strain>
    </source>
</reference>
<dbReference type="PANTHER" id="PTHR30249">
    <property type="entry name" value="PUTATIVE SEROTONIN TRANSPORTER"/>
    <property type="match status" value="1"/>
</dbReference>
<feature type="transmembrane region" description="Helical" evidence="5">
    <location>
        <begin position="99"/>
        <end position="122"/>
    </location>
</feature>
<evidence type="ECO:0000256" key="4">
    <source>
        <dbReference type="ARBA" id="ARBA00023136"/>
    </source>
</evidence>
<keyword evidence="4 5" id="KW-0472">Membrane</keyword>
<evidence type="ECO:0000256" key="5">
    <source>
        <dbReference type="SAM" id="Phobius"/>
    </source>
</evidence>
<keyword evidence="3 5" id="KW-1133">Transmembrane helix</keyword>
<dbReference type="KEGG" id="tdu:QJT80_10035"/>
<feature type="transmembrane region" description="Helical" evidence="5">
    <location>
        <begin position="160"/>
        <end position="181"/>
    </location>
</feature>
<keyword evidence="2 5" id="KW-0812">Transmembrane</keyword>
<name>A0AA95H2M2_9GAMM</name>
<feature type="transmembrane region" description="Helical" evidence="5">
    <location>
        <begin position="68"/>
        <end position="87"/>
    </location>
</feature>
<comment type="subcellular location">
    <subcellularLocation>
        <location evidence="1">Membrane</location>
        <topology evidence="1">Multi-pass membrane protein</topology>
    </subcellularLocation>
</comment>
<feature type="transmembrane region" description="Helical" evidence="5">
    <location>
        <begin position="42"/>
        <end position="62"/>
    </location>
</feature>
<dbReference type="Proteomes" id="UP001300672">
    <property type="component" value="Chromosome"/>
</dbReference>
<dbReference type="GO" id="GO:0016020">
    <property type="term" value="C:membrane"/>
    <property type="evidence" value="ECO:0007669"/>
    <property type="project" value="UniProtKB-SubCell"/>
</dbReference>
<dbReference type="EMBL" id="CP124755">
    <property type="protein sequence ID" value="WGZ89841.1"/>
    <property type="molecule type" value="Genomic_DNA"/>
</dbReference>
<evidence type="ECO:0000256" key="3">
    <source>
        <dbReference type="ARBA" id="ARBA00022989"/>
    </source>
</evidence>
<organism evidence="6">
    <name type="scientific">Candidatus Thiocaldithrix dubininis</name>
    <dbReference type="NCBI Taxonomy" id="3080823"/>
    <lineage>
        <taxon>Bacteria</taxon>
        <taxon>Pseudomonadati</taxon>
        <taxon>Pseudomonadota</taxon>
        <taxon>Gammaproteobacteria</taxon>
        <taxon>Thiotrichales</taxon>
        <taxon>Thiotrichaceae</taxon>
        <taxon>Candidatus Thiocaldithrix</taxon>
    </lineage>
</organism>
<dbReference type="PANTHER" id="PTHR30249:SF0">
    <property type="entry name" value="PLASTIDAL GLYCOLATE_GLYCERATE TRANSLOCATOR 1, CHLOROPLASTIC"/>
    <property type="match status" value="1"/>
</dbReference>
<feature type="transmembrane region" description="Helical" evidence="5">
    <location>
        <begin position="6"/>
        <end position="30"/>
    </location>
</feature>
<evidence type="ECO:0000313" key="6">
    <source>
        <dbReference type="EMBL" id="WGZ89841.1"/>
    </source>
</evidence>